<name>A0A8J3JP07_9ACTN</name>
<comment type="caution">
    <text evidence="6">The sequence shown here is derived from an EMBL/GenBank/DDBJ whole genome shotgun (WGS) entry which is preliminary data.</text>
</comment>
<dbReference type="InterPro" id="IPR004843">
    <property type="entry name" value="Calcineurin-like_PHP"/>
</dbReference>
<sequence length="285" mass="29664">MTVHRILHLSDTHLRHPDVDAAAALAGILHDLRHLSGLDLVVVSGDLADDGSAEGCAGVREQVGRFCAERGIPHYYCTGNHDTREAFTEVFGSGHVAADGTDLGARMPGTERAAVSELDGLRVITLDSLVPGAVYGELGEAQLAWLREVLATPAPAGSVVILHHPPLTVPTSLVMDRVNLRDAAALADAVRGTDVRMILCGHFHLQLSGLLAGVPVWVTPGVVSRIDLSTSPGLLRVVRGGGASVVELGGPASPVGHVLHARDPRAGELLQLVDATSGQDAVEAP</sequence>
<evidence type="ECO:0000256" key="1">
    <source>
        <dbReference type="ARBA" id="ARBA00022723"/>
    </source>
</evidence>
<comment type="similarity">
    <text evidence="4">Belongs to the cyclic nucleotide phosphodiesterase class-III family.</text>
</comment>
<evidence type="ECO:0000256" key="3">
    <source>
        <dbReference type="ARBA" id="ARBA00023004"/>
    </source>
</evidence>
<evidence type="ECO:0000313" key="6">
    <source>
        <dbReference type="EMBL" id="GIF80679.1"/>
    </source>
</evidence>
<organism evidence="6 7">
    <name type="scientific">Catellatospora bangladeshensis</name>
    <dbReference type="NCBI Taxonomy" id="310355"/>
    <lineage>
        <taxon>Bacteria</taxon>
        <taxon>Bacillati</taxon>
        <taxon>Actinomycetota</taxon>
        <taxon>Actinomycetes</taxon>
        <taxon>Micromonosporales</taxon>
        <taxon>Micromonosporaceae</taxon>
        <taxon>Catellatospora</taxon>
    </lineage>
</organism>
<dbReference type="GO" id="GO:0016787">
    <property type="term" value="F:hydrolase activity"/>
    <property type="evidence" value="ECO:0007669"/>
    <property type="project" value="UniProtKB-KW"/>
</dbReference>
<dbReference type="RefSeq" id="WP_203744522.1">
    <property type="nucleotide sequence ID" value="NZ_BONF01000010.1"/>
</dbReference>
<dbReference type="InterPro" id="IPR050884">
    <property type="entry name" value="CNP_phosphodiesterase-III"/>
</dbReference>
<evidence type="ECO:0000256" key="4">
    <source>
        <dbReference type="ARBA" id="ARBA00025742"/>
    </source>
</evidence>
<dbReference type="GO" id="GO:0046872">
    <property type="term" value="F:metal ion binding"/>
    <property type="evidence" value="ECO:0007669"/>
    <property type="project" value="UniProtKB-KW"/>
</dbReference>
<keyword evidence="7" id="KW-1185">Reference proteome</keyword>
<feature type="domain" description="Calcineurin-like phosphoesterase" evidence="5">
    <location>
        <begin position="5"/>
        <end position="204"/>
    </location>
</feature>
<dbReference type="SUPFAM" id="SSF56300">
    <property type="entry name" value="Metallo-dependent phosphatases"/>
    <property type="match status" value="1"/>
</dbReference>
<keyword evidence="2" id="KW-0378">Hydrolase</keyword>
<proteinExistence type="inferred from homology"/>
<dbReference type="InterPro" id="IPR029052">
    <property type="entry name" value="Metallo-depent_PP-like"/>
</dbReference>
<evidence type="ECO:0000313" key="7">
    <source>
        <dbReference type="Proteomes" id="UP000601223"/>
    </source>
</evidence>
<evidence type="ECO:0000259" key="5">
    <source>
        <dbReference type="Pfam" id="PF00149"/>
    </source>
</evidence>
<dbReference type="AlphaFoldDB" id="A0A8J3JP07"/>
<dbReference type="PANTHER" id="PTHR42988">
    <property type="entry name" value="PHOSPHOHYDROLASE"/>
    <property type="match status" value="1"/>
</dbReference>
<dbReference type="Pfam" id="PF00149">
    <property type="entry name" value="Metallophos"/>
    <property type="match status" value="1"/>
</dbReference>
<keyword evidence="1" id="KW-0479">Metal-binding</keyword>
<gene>
    <name evidence="6" type="ORF">Cba03nite_20280</name>
</gene>
<evidence type="ECO:0000256" key="2">
    <source>
        <dbReference type="ARBA" id="ARBA00022801"/>
    </source>
</evidence>
<dbReference type="PANTHER" id="PTHR42988:SF2">
    <property type="entry name" value="CYCLIC NUCLEOTIDE PHOSPHODIESTERASE CBUA0032-RELATED"/>
    <property type="match status" value="1"/>
</dbReference>
<dbReference type="Proteomes" id="UP000601223">
    <property type="component" value="Unassembled WGS sequence"/>
</dbReference>
<dbReference type="EMBL" id="BONF01000010">
    <property type="protein sequence ID" value="GIF80679.1"/>
    <property type="molecule type" value="Genomic_DNA"/>
</dbReference>
<protein>
    <submittedName>
        <fullName evidence="6">Phosphohydrolase</fullName>
    </submittedName>
</protein>
<accession>A0A8J3JP07</accession>
<reference evidence="6 7" key="1">
    <citation type="submission" date="2021-01" db="EMBL/GenBank/DDBJ databases">
        <title>Whole genome shotgun sequence of Catellatospora bangladeshensis NBRC 107357.</title>
        <authorList>
            <person name="Komaki H."/>
            <person name="Tamura T."/>
        </authorList>
    </citation>
    <scope>NUCLEOTIDE SEQUENCE [LARGE SCALE GENOMIC DNA]</scope>
    <source>
        <strain evidence="6 7">NBRC 107357</strain>
    </source>
</reference>
<dbReference type="Gene3D" id="3.60.21.10">
    <property type="match status" value="1"/>
</dbReference>
<keyword evidence="3" id="KW-0408">Iron</keyword>